<dbReference type="NCBIfam" id="TIGR02522">
    <property type="entry name" value="pilus_cpaD"/>
    <property type="match status" value="1"/>
</dbReference>
<protein>
    <submittedName>
        <fullName evidence="1">CpaD family pilus assembly protein</fullName>
    </submittedName>
</protein>
<dbReference type="InterPro" id="IPR013361">
    <property type="entry name" value="Pilus_CpaD"/>
</dbReference>
<dbReference type="EMBL" id="JAFLNF010000004">
    <property type="protein sequence ID" value="MBO0345691.1"/>
    <property type="molecule type" value="Genomic_DNA"/>
</dbReference>
<comment type="caution">
    <text evidence="1">The sequence shown here is derived from an EMBL/GenBank/DDBJ whole genome shotgun (WGS) entry which is preliminary data.</text>
</comment>
<reference evidence="1" key="1">
    <citation type="submission" date="2021-03" db="EMBL/GenBank/DDBJ databases">
        <title>Roseibium sp. CAU 1637 isolated from Incheon.</title>
        <authorList>
            <person name="Kim W."/>
        </authorList>
    </citation>
    <scope>NUCLEOTIDE SEQUENCE</scope>
    <source>
        <strain evidence="1">CAU 1637</strain>
    </source>
</reference>
<gene>
    <name evidence="1" type="ORF">J0X15_10710</name>
</gene>
<dbReference type="Pfam" id="PF09476">
    <property type="entry name" value="Pilus_CpaD"/>
    <property type="match status" value="1"/>
</dbReference>
<dbReference type="InterPro" id="IPR019027">
    <property type="entry name" value="Pilus_biogenesis_CpaD-related"/>
</dbReference>
<dbReference type="PROSITE" id="PS51257">
    <property type="entry name" value="PROKAR_LIPOPROTEIN"/>
    <property type="match status" value="1"/>
</dbReference>
<keyword evidence="2" id="KW-1185">Reference proteome</keyword>
<organism evidence="1 2">
    <name type="scientific">Roseibium limicola</name>
    <dbReference type="NCBI Taxonomy" id="2816037"/>
    <lineage>
        <taxon>Bacteria</taxon>
        <taxon>Pseudomonadati</taxon>
        <taxon>Pseudomonadota</taxon>
        <taxon>Alphaproteobacteria</taxon>
        <taxon>Hyphomicrobiales</taxon>
        <taxon>Stappiaceae</taxon>
        <taxon>Roseibium</taxon>
    </lineage>
</organism>
<evidence type="ECO:0000313" key="1">
    <source>
        <dbReference type="EMBL" id="MBO0345691.1"/>
    </source>
</evidence>
<proteinExistence type="predicted"/>
<evidence type="ECO:0000313" key="2">
    <source>
        <dbReference type="Proteomes" id="UP000664779"/>
    </source>
</evidence>
<sequence length="228" mass="23886">MQRLAILGGILATLAACQNGQTAMGTDHLLAANDYRLRHPIVLTEAMETLDLPIGFSSRNLGPHLSGSVTAFGADARSRGNGRVEILIPSGAANESAVHSLTPQIRKALAQGGVARGSQMLRTYAVEDPNAEAPIRLAYARMQAVAGPCGEWPENIGGGVNQNIGYHNYGCATQSNLAAMVENPADLLAPRAMAPADQQRRAVVFEGYRNGSGTTSTYTEGVGANVSE</sequence>
<dbReference type="Proteomes" id="UP000664779">
    <property type="component" value="Unassembled WGS sequence"/>
</dbReference>
<dbReference type="AlphaFoldDB" id="A0A939EPQ6"/>
<accession>A0A939EPQ6</accession>
<name>A0A939EPQ6_9HYPH</name>